<protein>
    <submittedName>
        <fullName evidence="1">Helix-turn-helix domain-containing protein</fullName>
    </submittedName>
</protein>
<name>A0A1H1Q0P8_9CORY</name>
<dbReference type="STRING" id="1203190.GCA_000312345_02232"/>
<dbReference type="Proteomes" id="UP000182237">
    <property type="component" value="Chromosome I"/>
</dbReference>
<reference evidence="1 2" key="1">
    <citation type="submission" date="2016-10" db="EMBL/GenBank/DDBJ databases">
        <authorList>
            <person name="de Groot N.N."/>
        </authorList>
    </citation>
    <scope>NUCLEOTIDE SEQUENCE [LARGE SCALE GENOMIC DNA]</scope>
    <source>
        <strain evidence="1 2">DSM 45434</strain>
    </source>
</reference>
<dbReference type="InterPro" id="IPR036390">
    <property type="entry name" value="WH_DNA-bd_sf"/>
</dbReference>
<dbReference type="SUPFAM" id="SSF46785">
    <property type="entry name" value="Winged helix' DNA-binding domain"/>
    <property type="match status" value="1"/>
</dbReference>
<dbReference type="Gene3D" id="1.10.10.10">
    <property type="entry name" value="Winged helix-like DNA-binding domain superfamily/Winged helix DNA-binding domain"/>
    <property type="match status" value="1"/>
</dbReference>
<proteinExistence type="predicted"/>
<dbReference type="InterPro" id="IPR011991">
    <property type="entry name" value="ArsR-like_HTH"/>
</dbReference>
<dbReference type="InterPro" id="IPR036388">
    <property type="entry name" value="WH-like_DNA-bd_sf"/>
</dbReference>
<dbReference type="CDD" id="cd00090">
    <property type="entry name" value="HTH_ARSR"/>
    <property type="match status" value="1"/>
</dbReference>
<keyword evidence="2" id="KW-1185">Reference proteome</keyword>
<dbReference type="OrthoDB" id="3730926at2"/>
<dbReference type="eggNOG" id="COG0640">
    <property type="taxonomic scope" value="Bacteria"/>
</dbReference>
<sequence length="178" mass="18814">MTSTDSDRTASHLTDRITDLEQRVAALEDASAPASDTPPPLVPGTSLPDIVAAVKNSPDLTDGAVMFGGSVTSGSRTFDYQWVRPTHWVADNEWDDQIERLAALAHPIRGEILRRLLCAPGTAAELVSEGVVSSAGTAYHHLNALQSAGWVAKTSGSYSVPASRVIPLMTIITAAEAH</sequence>
<dbReference type="AlphaFoldDB" id="A0A1H1Q0P8"/>
<evidence type="ECO:0000313" key="1">
    <source>
        <dbReference type="EMBL" id="SDS16995.1"/>
    </source>
</evidence>
<evidence type="ECO:0000313" key="2">
    <source>
        <dbReference type="Proteomes" id="UP000182237"/>
    </source>
</evidence>
<dbReference type="RefSeq" id="WP_019195004.1">
    <property type="nucleotide sequence ID" value="NZ_LT629765.1"/>
</dbReference>
<gene>
    <name evidence="1" type="ORF">SAMN04488539_1148</name>
</gene>
<accession>A0A1H1Q0P8</accession>
<organism evidence="1 2">
    <name type="scientific">Corynebacterium timonense</name>
    <dbReference type="NCBI Taxonomy" id="441500"/>
    <lineage>
        <taxon>Bacteria</taxon>
        <taxon>Bacillati</taxon>
        <taxon>Actinomycetota</taxon>
        <taxon>Actinomycetes</taxon>
        <taxon>Mycobacteriales</taxon>
        <taxon>Corynebacteriaceae</taxon>
        <taxon>Corynebacterium</taxon>
    </lineage>
</organism>
<dbReference type="EMBL" id="LT629765">
    <property type="protein sequence ID" value="SDS16995.1"/>
    <property type="molecule type" value="Genomic_DNA"/>
</dbReference>